<reference evidence="1 2" key="1">
    <citation type="submission" date="2018-01" db="EMBL/GenBank/DDBJ databases">
        <title>Draft genome sequence of Jishengella endophytica.</title>
        <authorList>
            <person name="Sahin N."/>
            <person name="Ay H."/>
            <person name="Saygin H."/>
        </authorList>
    </citation>
    <scope>NUCLEOTIDE SEQUENCE [LARGE SCALE GENOMIC DNA]</scope>
    <source>
        <strain evidence="1 2">DSM 45430</strain>
    </source>
</reference>
<name>A0A2W2CNN2_9ACTN</name>
<keyword evidence="2" id="KW-1185">Reference proteome</keyword>
<dbReference type="RefSeq" id="WP_111242117.1">
    <property type="nucleotide sequence ID" value="NZ_AP023358.1"/>
</dbReference>
<proteinExistence type="predicted"/>
<comment type="caution">
    <text evidence="1">The sequence shown here is derived from an EMBL/GenBank/DDBJ whole genome shotgun (WGS) entry which is preliminary data.</text>
</comment>
<dbReference type="EMBL" id="POTX01000022">
    <property type="protein sequence ID" value="PZF99520.1"/>
    <property type="molecule type" value="Genomic_DNA"/>
</dbReference>
<dbReference type="OrthoDB" id="3294038at2"/>
<evidence type="ECO:0000313" key="2">
    <source>
        <dbReference type="Proteomes" id="UP000248627"/>
    </source>
</evidence>
<gene>
    <name evidence="1" type="ORF">C1I93_05470</name>
</gene>
<dbReference type="Proteomes" id="UP000248627">
    <property type="component" value="Unassembled WGS sequence"/>
</dbReference>
<dbReference type="AlphaFoldDB" id="A0A2W2CNN2"/>
<sequence length="130" mass="14853">MKKRAARYEPLTVARLGALLVGSDETRRWRLVAEFLEEYRWEPAEIRAGLLDQEPTSTGDERWDVFLAALTEHLAAKDGRGAPTWVEARSLRRFWFPFNTRAARVDAVVHAPAAFRRRGVYVSAQELNVA</sequence>
<accession>A0A2W2CNN2</accession>
<evidence type="ECO:0000313" key="1">
    <source>
        <dbReference type="EMBL" id="PZF99520.1"/>
    </source>
</evidence>
<protein>
    <submittedName>
        <fullName evidence="1">Uncharacterized protein</fullName>
    </submittedName>
</protein>
<organism evidence="1 2">
    <name type="scientific">Micromonospora endophytica</name>
    <dbReference type="NCBI Taxonomy" id="515350"/>
    <lineage>
        <taxon>Bacteria</taxon>
        <taxon>Bacillati</taxon>
        <taxon>Actinomycetota</taxon>
        <taxon>Actinomycetes</taxon>
        <taxon>Micromonosporales</taxon>
        <taxon>Micromonosporaceae</taxon>
        <taxon>Micromonospora</taxon>
    </lineage>
</organism>